<dbReference type="EMBL" id="CAJVPT010018140">
    <property type="protein sequence ID" value="CAG8631604.1"/>
    <property type="molecule type" value="Genomic_DNA"/>
</dbReference>
<accession>A0ACA9N6J4</accession>
<protein>
    <submittedName>
        <fullName evidence="1">5579_t:CDS:1</fullName>
    </submittedName>
</protein>
<feature type="non-terminal residue" evidence="1">
    <location>
        <position position="176"/>
    </location>
</feature>
<keyword evidence="2" id="KW-1185">Reference proteome</keyword>
<comment type="caution">
    <text evidence="1">The sequence shown here is derived from an EMBL/GenBank/DDBJ whole genome shotgun (WGS) entry which is preliminary data.</text>
</comment>
<proteinExistence type="predicted"/>
<evidence type="ECO:0000313" key="1">
    <source>
        <dbReference type="EMBL" id="CAG8631604.1"/>
    </source>
</evidence>
<reference evidence="1" key="1">
    <citation type="submission" date="2021-06" db="EMBL/GenBank/DDBJ databases">
        <authorList>
            <person name="Kallberg Y."/>
            <person name="Tangrot J."/>
            <person name="Rosling A."/>
        </authorList>
    </citation>
    <scope>NUCLEOTIDE SEQUENCE</scope>
    <source>
        <strain evidence="1">CL356</strain>
    </source>
</reference>
<evidence type="ECO:0000313" key="2">
    <source>
        <dbReference type="Proteomes" id="UP000789525"/>
    </source>
</evidence>
<gene>
    <name evidence="1" type="ORF">ACOLOM_LOCUS7652</name>
</gene>
<sequence>MPTISTRAAARPLSENIGPYSIDRSTPLPPQFEHVLWHLKDIHRIIESKQLKSRRESTYLTYGQAVESVLHKARVRNRESSVPVMAIFIASISVALLACGQIYQEKLSDSTNETFICRVLLVNASFVLSATLSLLALAGETEHYTAVDREHPLTKEELEAVYIFESHLLSCQRKCE</sequence>
<organism evidence="1 2">
    <name type="scientific">Acaulospora colombiana</name>
    <dbReference type="NCBI Taxonomy" id="27376"/>
    <lineage>
        <taxon>Eukaryota</taxon>
        <taxon>Fungi</taxon>
        <taxon>Fungi incertae sedis</taxon>
        <taxon>Mucoromycota</taxon>
        <taxon>Glomeromycotina</taxon>
        <taxon>Glomeromycetes</taxon>
        <taxon>Diversisporales</taxon>
        <taxon>Acaulosporaceae</taxon>
        <taxon>Acaulospora</taxon>
    </lineage>
</organism>
<dbReference type="Proteomes" id="UP000789525">
    <property type="component" value="Unassembled WGS sequence"/>
</dbReference>
<name>A0ACA9N6J4_9GLOM</name>